<reference evidence="14 15" key="1">
    <citation type="submission" date="2020-12" db="EMBL/GenBank/DDBJ databases">
        <title>Revised draft genomes of Rhodomicrobium vannielii ATCC 17100 and Rhodomicrobium udaipurense JA643.</title>
        <authorList>
            <person name="Conners E.M."/>
            <person name="Davenport E.J."/>
            <person name="Bose A."/>
        </authorList>
    </citation>
    <scope>NUCLEOTIDE SEQUENCE [LARGE SCALE GENOMIC DNA]</scope>
    <source>
        <strain evidence="14 15">JA643</strain>
    </source>
</reference>
<feature type="compositionally biased region" description="Low complexity" evidence="13">
    <location>
        <begin position="76"/>
        <end position="104"/>
    </location>
</feature>
<evidence type="ECO:0000256" key="11">
    <source>
        <dbReference type="ARBA" id="ARBA00025182"/>
    </source>
</evidence>
<evidence type="ECO:0000256" key="5">
    <source>
        <dbReference type="ARBA" id="ARBA00022475"/>
    </source>
</evidence>
<accession>A0A8I1GFF8</accession>
<dbReference type="PANTHER" id="PTHR34182">
    <property type="entry name" value="PROTEIN-EXPORT MEMBRANE PROTEIN SECG"/>
    <property type="match status" value="1"/>
</dbReference>
<dbReference type="EMBL" id="JAEMUK010000008">
    <property type="protein sequence ID" value="MBJ7542866.1"/>
    <property type="molecule type" value="Genomic_DNA"/>
</dbReference>
<sequence length="117" mass="11600">MANVLLVLHIVVAVTMVVIILLQRSEGGALGMGGGGGGFVSGRGAANVMTRTTAILAAIFFLTSITLGILGQRKTPTSAIGTPTSTSAPTTAPSQAPADAPALPKLNIPKPAAPAQQ</sequence>
<comment type="caution">
    <text evidence="12">Lacks conserved residue(s) required for the propagation of feature annotation.</text>
</comment>
<evidence type="ECO:0000256" key="8">
    <source>
        <dbReference type="ARBA" id="ARBA00022989"/>
    </source>
</evidence>
<feature type="transmembrane region" description="Helical" evidence="12">
    <location>
        <begin position="51"/>
        <end position="70"/>
    </location>
</feature>
<evidence type="ECO:0000256" key="13">
    <source>
        <dbReference type="SAM" id="MobiDB-lite"/>
    </source>
</evidence>
<comment type="subcellular location">
    <subcellularLocation>
        <location evidence="1 12">Cell membrane</location>
        <topology evidence="1 12">Multi-pass membrane protein</topology>
    </subcellularLocation>
</comment>
<keyword evidence="10 12" id="KW-0472">Membrane</keyword>
<dbReference type="GO" id="GO:0043952">
    <property type="term" value="P:protein transport by the Sec complex"/>
    <property type="evidence" value="ECO:0007669"/>
    <property type="project" value="TreeGrafter"/>
</dbReference>
<evidence type="ECO:0000313" key="15">
    <source>
        <dbReference type="Proteomes" id="UP000623250"/>
    </source>
</evidence>
<organism evidence="14 15">
    <name type="scientific">Rhodomicrobium udaipurense</name>
    <dbReference type="NCBI Taxonomy" id="1202716"/>
    <lineage>
        <taxon>Bacteria</taxon>
        <taxon>Pseudomonadati</taxon>
        <taxon>Pseudomonadota</taxon>
        <taxon>Alphaproteobacteria</taxon>
        <taxon>Hyphomicrobiales</taxon>
        <taxon>Hyphomicrobiaceae</taxon>
        <taxon>Rhodomicrobium</taxon>
    </lineage>
</organism>
<keyword evidence="8 12" id="KW-1133">Transmembrane helix</keyword>
<comment type="function">
    <text evidence="11 12">Involved in protein export. Participates in an early event of protein translocation.</text>
</comment>
<comment type="similarity">
    <text evidence="2 12">Belongs to the SecG family.</text>
</comment>
<comment type="caution">
    <text evidence="14">The sequence shown here is derived from an EMBL/GenBank/DDBJ whole genome shotgun (WGS) entry which is preliminary data.</text>
</comment>
<dbReference type="AlphaFoldDB" id="A0A8I1GFF8"/>
<evidence type="ECO:0000256" key="1">
    <source>
        <dbReference type="ARBA" id="ARBA00004651"/>
    </source>
</evidence>
<evidence type="ECO:0000256" key="4">
    <source>
        <dbReference type="ARBA" id="ARBA00022448"/>
    </source>
</evidence>
<keyword evidence="4 12" id="KW-0813">Transport</keyword>
<evidence type="ECO:0000256" key="12">
    <source>
        <dbReference type="RuleBase" id="RU365087"/>
    </source>
</evidence>
<dbReference type="PRINTS" id="PR01651">
    <property type="entry name" value="SECGEXPORT"/>
</dbReference>
<evidence type="ECO:0000256" key="6">
    <source>
        <dbReference type="ARBA" id="ARBA00022692"/>
    </source>
</evidence>
<dbReference type="NCBIfam" id="TIGR00810">
    <property type="entry name" value="secG"/>
    <property type="match status" value="1"/>
</dbReference>
<name>A0A8I1GFF8_9HYPH</name>
<evidence type="ECO:0000256" key="9">
    <source>
        <dbReference type="ARBA" id="ARBA00023010"/>
    </source>
</evidence>
<gene>
    <name evidence="14" type="primary">secG</name>
    <name evidence="14" type="ORF">JDN41_04770</name>
</gene>
<dbReference type="InterPro" id="IPR004692">
    <property type="entry name" value="SecG"/>
</dbReference>
<protein>
    <recommendedName>
        <fullName evidence="3 12">Protein-export membrane protein SecG</fullName>
    </recommendedName>
</protein>
<dbReference type="Pfam" id="PF03840">
    <property type="entry name" value="SecG"/>
    <property type="match status" value="1"/>
</dbReference>
<feature type="region of interest" description="Disordered" evidence="13">
    <location>
        <begin position="76"/>
        <end position="117"/>
    </location>
</feature>
<dbReference type="GO" id="GO:0005886">
    <property type="term" value="C:plasma membrane"/>
    <property type="evidence" value="ECO:0007669"/>
    <property type="project" value="UniProtKB-SubCell"/>
</dbReference>
<dbReference type="RefSeq" id="WP_037240504.1">
    <property type="nucleotide sequence ID" value="NZ_JAEMUK010000008.1"/>
</dbReference>
<dbReference type="GO" id="GO:0015450">
    <property type="term" value="F:protein-transporting ATPase activity"/>
    <property type="evidence" value="ECO:0007669"/>
    <property type="project" value="UniProtKB-UniRule"/>
</dbReference>
<dbReference type="PANTHER" id="PTHR34182:SF1">
    <property type="entry name" value="PROTEIN-EXPORT MEMBRANE PROTEIN SECG"/>
    <property type="match status" value="1"/>
</dbReference>
<dbReference type="Proteomes" id="UP000623250">
    <property type="component" value="Unassembled WGS sequence"/>
</dbReference>
<keyword evidence="6 12" id="KW-0812">Transmembrane</keyword>
<evidence type="ECO:0000256" key="10">
    <source>
        <dbReference type="ARBA" id="ARBA00023136"/>
    </source>
</evidence>
<evidence type="ECO:0000256" key="7">
    <source>
        <dbReference type="ARBA" id="ARBA00022927"/>
    </source>
</evidence>
<evidence type="ECO:0000313" key="14">
    <source>
        <dbReference type="EMBL" id="MBJ7542866.1"/>
    </source>
</evidence>
<keyword evidence="7 12" id="KW-0653">Protein transport</keyword>
<evidence type="ECO:0000256" key="2">
    <source>
        <dbReference type="ARBA" id="ARBA00008445"/>
    </source>
</evidence>
<evidence type="ECO:0000256" key="3">
    <source>
        <dbReference type="ARBA" id="ARBA00017876"/>
    </source>
</evidence>
<keyword evidence="15" id="KW-1185">Reference proteome</keyword>
<keyword evidence="5 12" id="KW-1003">Cell membrane</keyword>
<proteinExistence type="inferred from homology"/>
<dbReference type="GO" id="GO:0065002">
    <property type="term" value="P:intracellular protein transmembrane transport"/>
    <property type="evidence" value="ECO:0007669"/>
    <property type="project" value="TreeGrafter"/>
</dbReference>
<keyword evidence="9 12" id="KW-0811">Translocation</keyword>
<dbReference type="GO" id="GO:0009306">
    <property type="term" value="P:protein secretion"/>
    <property type="evidence" value="ECO:0007669"/>
    <property type="project" value="UniProtKB-UniRule"/>
</dbReference>